<name>A0A2V3HQM8_9ARCH</name>
<feature type="region of interest" description="Disordered" evidence="1">
    <location>
        <begin position="1"/>
        <end position="81"/>
    </location>
</feature>
<feature type="compositionally biased region" description="Polar residues" evidence="1">
    <location>
        <begin position="1"/>
        <end position="11"/>
    </location>
</feature>
<feature type="compositionally biased region" description="Low complexity" evidence="1">
    <location>
        <begin position="72"/>
        <end position="81"/>
    </location>
</feature>
<feature type="compositionally biased region" description="Low complexity" evidence="1">
    <location>
        <begin position="22"/>
        <end position="36"/>
    </location>
</feature>
<dbReference type="AlphaFoldDB" id="A0A2V3HQM8"/>
<dbReference type="EMBL" id="PSPG01000008">
    <property type="protein sequence ID" value="PXF21390.1"/>
    <property type="molecule type" value="Genomic_DNA"/>
</dbReference>
<protein>
    <submittedName>
        <fullName evidence="2">Uncharacterized protein</fullName>
    </submittedName>
</protein>
<feature type="compositionally biased region" description="Polar residues" evidence="1">
    <location>
        <begin position="41"/>
        <end position="59"/>
    </location>
</feature>
<accession>A0A2V3HQM8</accession>
<sequence length="81" mass="8505">MAITALSNSREPSVPRASVRQSALSTTLDLASLTATEKPQRSNIETSFGASPHTITLSGLTPRCSSARRRPPALSIPGAQM</sequence>
<gene>
    <name evidence="2" type="ORF">CXX69_04060</name>
</gene>
<evidence type="ECO:0000313" key="2">
    <source>
        <dbReference type="EMBL" id="PXF21390.1"/>
    </source>
</evidence>
<evidence type="ECO:0000256" key="1">
    <source>
        <dbReference type="SAM" id="MobiDB-lite"/>
    </source>
</evidence>
<evidence type="ECO:0000313" key="3">
    <source>
        <dbReference type="Proteomes" id="UP000248161"/>
    </source>
</evidence>
<dbReference type="Proteomes" id="UP000248161">
    <property type="component" value="Unassembled WGS sequence"/>
</dbReference>
<comment type="caution">
    <text evidence="2">The sequence shown here is derived from an EMBL/GenBank/DDBJ whole genome shotgun (WGS) entry which is preliminary data.</text>
</comment>
<reference evidence="2 3" key="1">
    <citation type="journal article" date="2015" name="Nat. Commun.">
        <title>Genomic and transcriptomic evidence for scavenging of diverse organic compounds by widespread deep-sea archaea.</title>
        <authorList>
            <person name="Li M."/>
            <person name="Baker B.J."/>
            <person name="Anantharaman K."/>
            <person name="Jain S."/>
            <person name="Breier J.A."/>
            <person name="Dick G.J."/>
        </authorList>
    </citation>
    <scope>NUCLEOTIDE SEQUENCE [LARGE SCALE GENOMIC DNA]</scope>
    <source>
        <strain evidence="2">Cayman_51_deep</strain>
    </source>
</reference>
<organism evidence="2 3">
    <name type="scientific">Candidatus Thalassarchaeum betae</name>
    <dbReference type="NCBI Taxonomy" id="2599289"/>
    <lineage>
        <taxon>Archaea</taxon>
        <taxon>Methanobacteriati</taxon>
        <taxon>Thermoplasmatota</taxon>
        <taxon>Candidatus Poseidoniia</taxon>
        <taxon>Candidatus Poseidoniales</taxon>
        <taxon>Candidatus Thalassarchaeaceae</taxon>
        <taxon>Candidatus Thalassarchaeum</taxon>
    </lineage>
</organism>
<proteinExistence type="predicted"/>